<comment type="caution">
    <text evidence="3">The sequence shown here is derived from an EMBL/GenBank/DDBJ whole genome shotgun (WGS) entry which is preliminary data.</text>
</comment>
<keyword evidence="1" id="KW-0813">Transport</keyword>
<keyword evidence="2" id="KW-1133">Transmembrane helix</keyword>
<dbReference type="OrthoDB" id="6275128at2759"/>
<reference evidence="3" key="1">
    <citation type="submission" date="2018-11" db="EMBL/GenBank/DDBJ databases">
        <authorList>
            <consortium name="Pathogen Informatics"/>
        </authorList>
    </citation>
    <scope>NUCLEOTIDE SEQUENCE</scope>
</reference>
<dbReference type="PANTHER" id="PTHR46154:SF4">
    <property type="entry name" value="UREA ACTIVE TRANSPORTER"/>
    <property type="match status" value="1"/>
</dbReference>
<dbReference type="InterPro" id="IPR031155">
    <property type="entry name" value="DUR"/>
</dbReference>
<proteinExistence type="predicted"/>
<name>A0A3S5B9M2_9PLAT</name>
<dbReference type="GO" id="GO:0005886">
    <property type="term" value="C:plasma membrane"/>
    <property type="evidence" value="ECO:0007669"/>
    <property type="project" value="TreeGrafter"/>
</dbReference>
<dbReference type="GO" id="GO:0015204">
    <property type="term" value="F:urea transmembrane transporter activity"/>
    <property type="evidence" value="ECO:0007669"/>
    <property type="project" value="InterPro"/>
</dbReference>
<keyword evidence="2" id="KW-0812">Transmembrane</keyword>
<protein>
    <recommendedName>
        <fullName evidence="5">Sodium/solute symporter</fullName>
    </recommendedName>
</protein>
<evidence type="ECO:0008006" key="5">
    <source>
        <dbReference type="Google" id="ProtNLM"/>
    </source>
</evidence>
<feature type="transmembrane region" description="Helical" evidence="2">
    <location>
        <begin position="152"/>
        <end position="171"/>
    </location>
</feature>
<evidence type="ECO:0000256" key="2">
    <source>
        <dbReference type="SAM" id="Phobius"/>
    </source>
</evidence>
<sequence length="188" mass="20715">MGILVGSAVGPICYTAAWGRLTAWAVILGCWFGAILGIVIWLVYAGILAYSGVDLFINCTGLIEVMLVGNCISISSGFIIPVLVTLMQTRNYSTVMRQPEAAWDGTREVENPLHPWPELFVKELRIVNPERLDDGRPNLFDVQRTFRFPIKVATVGSISLSVVLVIVWPALASTTPNFSYESFAAWVH</sequence>
<gene>
    <name evidence="3" type="ORF">PXEA_LOCUS31251</name>
</gene>
<feature type="transmembrane region" description="Helical" evidence="2">
    <location>
        <begin position="67"/>
        <end position="87"/>
    </location>
</feature>
<keyword evidence="4" id="KW-1185">Reference proteome</keyword>
<dbReference type="PANTHER" id="PTHR46154">
    <property type="match status" value="1"/>
</dbReference>
<dbReference type="Proteomes" id="UP000784294">
    <property type="component" value="Unassembled WGS sequence"/>
</dbReference>
<feature type="transmembrane region" description="Helical" evidence="2">
    <location>
        <begin position="21"/>
        <end position="47"/>
    </location>
</feature>
<evidence type="ECO:0000313" key="4">
    <source>
        <dbReference type="Proteomes" id="UP000784294"/>
    </source>
</evidence>
<evidence type="ECO:0000256" key="1">
    <source>
        <dbReference type="ARBA" id="ARBA00022448"/>
    </source>
</evidence>
<evidence type="ECO:0000313" key="3">
    <source>
        <dbReference type="EMBL" id="VEL37811.1"/>
    </source>
</evidence>
<keyword evidence="2" id="KW-0472">Membrane</keyword>
<organism evidence="3 4">
    <name type="scientific">Protopolystoma xenopodis</name>
    <dbReference type="NCBI Taxonomy" id="117903"/>
    <lineage>
        <taxon>Eukaryota</taxon>
        <taxon>Metazoa</taxon>
        <taxon>Spiralia</taxon>
        <taxon>Lophotrochozoa</taxon>
        <taxon>Platyhelminthes</taxon>
        <taxon>Monogenea</taxon>
        <taxon>Polyopisthocotylea</taxon>
        <taxon>Polystomatidea</taxon>
        <taxon>Polystomatidae</taxon>
        <taxon>Protopolystoma</taxon>
    </lineage>
</organism>
<dbReference type="EMBL" id="CAAALY010256040">
    <property type="protein sequence ID" value="VEL37811.1"/>
    <property type="molecule type" value="Genomic_DNA"/>
</dbReference>
<accession>A0A3S5B9M2</accession>
<dbReference type="AlphaFoldDB" id="A0A3S5B9M2"/>